<organism evidence="3 4">
    <name type="scientific">Diaphorina citri</name>
    <name type="common">Asian citrus psyllid</name>
    <dbReference type="NCBI Taxonomy" id="121845"/>
    <lineage>
        <taxon>Eukaryota</taxon>
        <taxon>Metazoa</taxon>
        <taxon>Ecdysozoa</taxon>
        <taxon>Arthropoda</taxon>
        <taxon>Hexapoda</taxon>
        <taxon>Insecta</taxon>
        <taxon>Pterygota</taxon>
        <taxon>Neoptera</taxon>
        <taxon>Paraneoptera</taxon>
        <taxon>Hemiptera</taxon>
        <taxon>Sternorrhyncha</taxon>
        <taxon>Psylloidea</taxon>
        <taxon>Psyllidae</taxon>
        <taxon>Diaphorininae</taxon>
        <taxon>Diaphorina</taxon>
    </lineage>
</organism>
<keyword evidence="3" id="KW-1185">Reference proteome</keyword>
<dbReference type="Proteomes" id="UP000079169">
    <property type="component" value="Unplaced"/>
</dbReference>
<keyword evidence="1" id="KW-0175">Coiled coil</keyword>
<dbReference type="PaxDb" id="121845-A0A1S4E6C9"/>
<dbReference type="PANTHER" id="PTHR23159">
    <property type="entry name" value="CENTROSOMAL PROTEIN 2"/>
    <property type="match status" value="1"/>
</dbReference>
<dbReference type="KEGG" id="dci:103505052"/>
<dbReference type="Gene3D" id="1.10.287.1490">
    <property type="match status" value="1"/>
</dbReference>
<dbReference type="PANTHER" id="PTHR23159:SF31">
    <property type="entry name" value="CENTROSOME-ASSOCIATED PROTEIN CEP250 ISOFORM X1"/>
    <property type="match status" value="1"/>
</dbReference>
<feature type="region of interest" description="Disordered" evidence="2">
    <location>
        <begin position="442"/>
        <end position="530"/>
    </location>
</feature>
<evidence type="ECO:0000256" key="2">
    <source>
        <dbReference type="SAM" id="MobiDB-lite"/>
    </source>
</evidence>
<feature type="region of interest" description="Disordered" evidence="2">
    <location>
        <begin position="563"/>
        <end position="588"/>
    </location>
</feature>
<reference evidence="4" key="1">
    <citation type="submission" date="2025-08" db="UniProtKB">
        <authorList>
            <consortium name="RefSeq"/>
        </authorList>
    </citation>
    <scope>IDENTIFICATION</scope>
</reference>
<feature type="compositionally biased region" description="Polar residues" evidence="2">
    <location>
        <begin position="388"/>
        <end position="414"/>
    </location>
</feature>
<evidence type="ECO:0000313" key="3">
    <source>
        <dbReference type="Proteomes" id="UP000079169"/>
    </source>
</evidence>
<dbReference type="GeneID" id="103505052"/>
<dbReference type="RefSeq" id="XP_017297767.2">
    <property type="nucleotide sequence ID" value="XM_017442278.2"/>
</dbReference>
<feature type="compositionally biased region" description="Polar residues" evidence="2">
    <location>
        <begin position="446"/>
        <end position="460"/>
    </location>
</feature>
<proteinExistence type="predicted"/>
<gene>
    <name evidence="4" type="primary">LOC103505052</name>
</gene>
<protein>
    <submittedName>
        <fullName evidence="4">SWI5-dependent HO expression protein 3-like</fullName>
    </submittedName>
</protein>
<dbReference type="STRING" id="121845.A0A1S4E6C9"/>
<name>A0A1S4E6C9_DIACI</name>
<evidence type="ECO:0000313" key="4">
    <source>
        <dbReference type="RefSeq" id="XP_017297767.2"/>
    </source>
</evidence>
<feature type="region of interest" description="Disordered" evidence="2">
    <location>
        <begin position="343"/>
        <end position="430"/>
    </location>
</feature>
<accession>A0A1S4E6C9</accession>
<feature type="compositionally biased region" description="Basic residues" evidence="2">
    <location>
        <begin position="575"/>
        <end position="588"/>
    </location>
</feature>
<sequence length="588" mass="68862">MDETVELENIVKTFEELEGYRNQLLCENESLLEMISDMENTIQELENLRRQDKQAMNEKDETIEKLKRENKNLQSSIQRKEQDLAQFSGVFDEIAELENENDHLLNDKNYCEIQLSNLKEKIVKLEDDARNKLVIIEAQEKELNHMQKKFIEYKKKFEAVLRENEECKKQCETCEKQLEECKLQIDDIKDRLQQCEHAKYKLEDMNKKNVSYIKQLKNEIATETAKFAKLQVKIVTLEEEQNGYKRENNQLKEEITILNRELDEKENEIDHCSKELQRKKEEFDKYKSTIVTLKDRIMNNRSVPPQKCSRMMGSYSTKFRSHHSTNGRNDRFRFSYAGGGIGMNRKPISSRMGPTYNDHSDRTSQKPLKNCRTRNTKPLRLQRDNYSKDTTPLDSYNGNRNNNSDMTNQRNQYNEPYDGTPPNTYNEFRNKENRDGLKRECEPLDNVSNENSVNSRQIDGQDSLDDKSWGQSPSQPPLTSEEPPRNSQNRCIPCNPPRNGESNKNRKPTVRRLDERSKSPCPKDPQKAARNNSLESYLSLIGDKCMQDALNSLNIIDKVVKSKDPKKEISPKKQNQSKKKKKCAMKIS</sequence>
<feature type="coiled-coil region" evidence="1">
    <location>
        <begin position="21"/>
        <end position="296"/>
    </location>
</feature>
<evidence type="ECO:0000256" key="1">
    <source>
        <dbReference type="SAM" id="Coils"/>
    </source>
</evidence>
<dbReference type="AlphaFoldDB" id="A0A1S4E6C9"/>